<feature type="region of interest" description="Disordered" evidence="1">
    <location>
        <begin position="106"/>
        <end position="150"/>
    </location>
</feature>
<dbReference type="AlphaFoldDB" id="A0A7W3JMP4"/>
<protein>
    <recommendedName>
        <fullName evidence="4">UvrD-like helicase C-terminal domain-containing protein</fullName>
    </recommendedName>
</protein>
<accession>A0A7W3JMP4</accession>
<organism evidence="2 3">
    <name type="scientific">Microbacterium halimionae</name>
    <dbReference type="NCBI Taxonomy" id="1526413"/>
    <lineage>
        <taxon>Bacteria</taxon>
        <taxon>Bacillati</taxon>
        <taxon>Actinomycetota</taxon>
        <taxon>Actinomycetes</taxon>
        <taxon>Micrococcales</taxon>
        <taxon>Microbacteriaceae</taxon>
        <taxon>Microbacterium</taxon>
    </lineage>
</organism>
<dbReference type="Proteomes" id="UP000526083">
    <property type="component" value="Unassembled WGS sequence"/>
</dbReference>
<sequence>MFDLQTAPALVDLALECRVGLALVGDPYQALPVGHAGATASAMRSAAAPVELDTAHRFSGPECAALTLRMRNPSDRDGALTIAGELFRRGQVQHVRCAATSRLKRARRRLPSPSAFGCPGGTPRTSERPAAGRRRGQISPARGRRVIGRP</sequence>
<evidence type="ECO:0000313" key="2">
    <source>
        <dbReference type="EMBL" id="MBA8815691.1"/>
    </source>
</evidence>
<gene>
    <name evidence="2" type="ORF">FHX48_000743</name>
</gene>
<feature type="compositionally biased region" description="Basic residues" evidence="1">
    <location>
        <begin position="131"/>
        <end position="150"/>
    </location>
</feature>
<evidence type="ECO:0008006" key="4">
    <source>
        <dbReference type="Google" id="ProtNLM"/>
    </source>
</evidence>
<evidence type="ECO:0000256" key="1">
    <source>
        <dbReference type="SAM" id="MobiDB-lite"/>
    </source>
</evidence>
<dbReference type="Pfam" id="PF13604">
    <property type="entry name" value="AAA_30"/>
    <property type="match status" value="1"/>
</dbReference>
<keyword evidence="3" id="KW-1185">Reference proteome</keyword>
<reference evidence="2 3" key="1">
    <citation type="submission" date="2020-07" db="EMBL/GenBank/DDBJ databases">
        <title>Sequencing the genomes of 1000 actinobacteria strains.</title>
        <authorList>
            <person name="Klenk H.-P."/>
        </authorList>
    </citation>
    <scope>NUCLEOTIDE SEQUENCE [LARGE SCALE GENOMIC DNA]</scope>
    <source>
        <strain evidence="2 3">DSM 27576</strain>
    </source>
</reference>
<name>A0A7W3JMP4_9MICO</name>
<evidence type="ECO:0000313" key="3">
    <source>
        <dbReference type="Proteomes" id="UP000526083"/>
    </source>
</evidence>
<proteinExistence type="predicted"/>
<dbReference type="EMBL" id="JACGWY010000001">
    <property type="protein sequence ID" value="MBA8815691.1"/>
    <property type="molecule type" value="Genomic_DNA"/>
</dbReference>
<comment type="caution">
    <text evidence="2">The sequence shown here is derived from an EMBL/GenBank/DDBJ whole genome shotgun (WGS) entry which is preliminary data.</text>
</comment>